<evidence type="ECO:0000313" key="3">
    <source>
        <dbReference type="EMBL" id="MBE3639328.1"/>
    </source>
</evidence>
<gene>
    <name evidence="3" type="ORF">ICN82_14100</name>
</gene>
<name>A0A8J7D0E4_9RHOB</name>
<dbReference type="AlphaFoldDB" id="A0A8J7D0E4"/>
<sequence length="54" mass="5091">MRAAGLACLAALALLAGCGADGPPIRPAPEEEDSAPAPGLTVSGTASMGVTGAR</sequence>
<feature type="signal peptide" evidence="2">
    <location>
        <begin position="1"/>
        <end position="20"/>
    </location>
</feature>
<feature type="chain" id="PRO_5035184702" evidence="2">
    <location>
        <begin position="21"/>
        <end position="54"/>
    </location>
</feature>
<evidence type="ECO:0000313" key="4">
    <source>
        <dbReference type="Proteomes" id="UP000609121"/>
    </source>
</evidence>
<evidence type="ECO:0000256" key="2">
    <source>
        <dbReference type="SAM" id="SignalP"/>
    </source>
</evidence>
<keyword evidence="2" id="KW-0732">Signal</keyword>
<keyword evidence="4" id="KW-1185">Reference proteome</keyword>
<organism evidence="3 4">
    <name type="scientific">Mangrovicoccus algicola</name>
    <dbReference type="NCBI Taxonomy" id="2771008"/>
    <lineage>
        <taxon>Bacteria</taxon>
        <taxon>Pseudomonadati</taxon>
        <taxon>Pseudomonadota</taxon>
        <taxon>Alphaproteobacteria</taxon>
        <taxon>Rhodobacterales</taxon>
        <taxon>Paracoccaceae</taxon>
        <taxon>Mangrovicoccus</taxon>
    </lineage>
</organism>
<proteinExistence type="predicted"/>
<dbReference type="Proteomes" id="UP000609121">
    <property type="component" value="Unassembled WGS sequence"/>
</dbReference>
<dbReference type="PROSITE" id="PS51257">
    <property type="entry name" value="PROKAR_LIPOPROTEIN"/>
    <property type="match status" value="1"/>
</dbReference>
<evidence type="ECO:0000256" key="1">
    <source>
        <dbReference type="SAM" id="MobiDB-lite"/>
    </source>
</evidence>
<dbReference type="GO" id="GO:0016829">
    <property type="term" value="F:lyase activity"/>
    <property type="evidence" value="ECO:0007669"/>
    <property type="project" value="UniProtKB-KW"/>
</dbReference>
<accession>A0A8J7D0E4</accession>
<protein>
    <submittedName>
        <fullName evidence="3">Argininosuccinate lyase</fullName>
    </submittedName>
</protein>
<feature type="region of interest" description="Disordered" evidence="1">
    <location>
        <begin position="21"/>
        <end position="54"/>
    </location>
</feature>
<dbReference type="EMBL" id="JACVXA010000044">
    <property type="protein sequence ID" value="MBE3639328.1"/>
    <property type="molecule type" value="Genomic_DNA"/>
</dbReference>
<comment type="caution">
    <text evidence="3">The sequence shown here is derived from an EMBL/GenBank/DDBJ whole genome shotgun (WGS) entry which is preliminary data.</text>
</comment>
<reference evidence="3" key="1">
    <citation type="submission" date="2020-09" db="EMBL/GenBank/DDBJ databases">
        <title>A novel bacterium of genus Mangrovicoccus, isolated from South China Sea.</title>
        <authorList>
            <person name="Huang H."/>
            <person name="Mo K."/>
            <person name="Hu Y."/>
        </authorList>
    </citation>
    <scope>NUCLEOTIDE SEQUENCE</scope>
    <source>
        <strain evidence="3">HB182678</strain>
    </source>
</reference>
<dbReference type="RefSeq" id="WP_193183886.1">
    <property type="nucleotide sequence ID" value="NZ_JACVXA010000044.1"/>
</dbReference>
<keyword evidence="3" id="KW-0456">Lyase</keyword>